<dbReference type="Proteomes" id="UP000663864">
    <property type="component" value="Unassembled WGS sequence"/>
</dbReference>
<keyword evidence="1" id="KW-0812">Transmembrane</keyword>
<keyword evidence="1" id="KW-0472">Membrane</keyword>
<sequence length="201" mass="22473">MLAFFVIQNRVCYIPFLLDFDHSSIMSVVPNNRSQLNTATSRALNRIANTYIHSDSINEASPTRAPAGDDHEQSSTWIDSLAQLDRLFSGGLLRFCYNLIDIVLLSLGLHYVFIWPLAFLVRCRGLAFGTCLAQYLPAPITVPLVEMLRERLPDNPGATNPNPPVSPDTIETLPKVVFDPISDEFNQTQWSFHLPNGLSGR</sequence>
<evidence type="ECO:0000256" key="1">
    <source>
        <dbReference type="SAM" id="Phobius"/>
    </source>
</evidence>
<organism evidence="2 3">
    <name type="scientific">Rotaria sordida</name>
    <dbReference type="NCBI Taxonomy" id="392033"/>
    <lineage>
        <taxon>Eukaryota</taxon>
        <taxon>Metazoa</taxon>
        <taxon>Spiralia</taxon>
        <taxon>Gnathifera</taxon>
        <taxon>Rotifera</taxon>
        <taxon>Eurotatoria</taxon>
        <taxon>Bdelloidea</taxon>
        <taxon>Philodinida</taxon>
        <taxon>Philodinidae</taxon>
        <taxon>Rotaria</taxon>
    </lineage>
</organism>
<gene>
    <name evidence="2" type="ORF">ZHD862_LOCUS25700</name>
</gene>
<accession>A0A815AGL4</accession>
<name>A0A815AGL4_9BILA</name>
<dbReference type="AlphaFoldDB" id="A0A815AGL4"/>
<evidence type="ECO:0000313" key="2">
    <source>
        <dbReference type="EMBL" id="CAF1257067.1"/>
    </source>
</evidence>
<proteinExistence type="predicted"/>
<protein>
    <submittedName>
        <fullName evidence="2">Uncharacterized protein</fullName>
    </submittedName>
</protein>
<dbReference type="EMBL" id="CAJNOT010001858">
    <property type="protein sequence ID" value="CAF1257067.1"/>
    <property type="molecule type" value="Genomic_DNA"/>
</dbReference>
<evidence type="ECO:0000313" key="3">
    <source>
        <dbReference type="Proteomes" id="UP000663864"/>
    </source>
</evidence>
<keyword evidence="1" id="KW-1133">Transmembrane helix</keyword>
<comment type="caution">
    <text evidence="2">The sequence shown here is derived from an EMBL/GenBank/DDBJ whole genome shotgun (WGS) entry which is preliminary data.</text>
</comment>
<reference evidence="2" key="1">
    <citation type="submission" date="2021-02" db="EMBL/GenBank/DDBJ databases">
        <authorList>
            <person name="Nowell W R."/>
        </authorList>
    </citation>
    <scope>NUCLEOTIDE SEQUENCE</scope>
</reference>
<feature type="transmembrane region" description="Helical" evidence="1">
    <location>
        <begin position="95"/>
        <end position="114"/>
    </location>
</feature>